<name>A0A2M4CB44_9DIPT</name>
<accession>A0A2M4CB44</accession>
<keyword evidence="1" id="KW-0732">Signal</keyword>
<feature type="chain" id="PRO_5014636833" evidence="1">
    <location>
        <begin position="29"/>
        <end position="82"/>
    </location>
</feature>
<organism evidence="2">
    <name type="scientific">Anopheles marajoara</name>
    <dbReference type="NCBI Taxonomy" id="58244"/>
    <lineage>
        <taxon>Eukaryota</taxon>
        <taxon>Metazoa</taxon>
        <taxon>Ecdysozoa</taxon>
        <taxon>Arthropoda</taxon>
        <taxon>Hexapoda</taxon>
        <taxon>Insecta</taxon>
        <taxon>Pterygota</taxon>
        <taxon>Neoptera</taxon>
        <taxon>Endopterygota</taxon>
        <taxon>Diptera</taxon>
        <taxon>Nematocera</taxon>
        <taxon>Culicoidea</taxon>
        <taxon>Culicidae</taxon>
        <taxon>Anophelinae</taxon>
        <taxon>Anopheles</taxon>
    </lineage>
</organism>
<dbReference type="EMBL" id="GGFJ01013435">
    <property type="protein sequence ID" value="MBW62576.1"/>
    <property type="molecule type" value="Transcribed_RNA"/>
</dbReference>
<protein>
    <submittedName>
        <fullName evidence="2">Putative secreted protein</fullName>
    </submittedName>
</protein>
<proteinExistence type="predicted"/>
<evidence type="ECO:0000313" key="2">
    <source>
        <dbReference type="EMBL" id="MBW62576.1"/>
    </source>
</evidence>
<dbReference type="AlphaFoldDB" id="A0A2M4CB44"/>
<sequence length="82" mass="9328">MLHFRSMSLIRHLISFTVMALNTYVCVADRKLGLIETIYSGIIRHYRDCNSSLAQSASIIDVFTSRPSHRMPRIVVSSSDQL</sequence>
<reference evidence="2" key="1">
    <citation type="submission" date="2018-01" db="EMBL/GenBank/DDBJ databases">
        <title>An insight into the sialome of Amazonian anophelines.</title>
        <authorList>
            <person name="Ribeiro J.M."/>
            <person name="Scarpassa V."/>
            <person name="Calvo E."/>
        </authorList>
    </citation>
    <scope>NUCLEOTIDE SEQUENCE</scope>
    <source>
        <tissue evidence="2">Salivary glands</tissue>
    </source>
</reference>
<evidence type="ECO:0000256" key="1">
    <source>
        <dbReference type="SAM" id="SignalP"/>
    </source>
</evidence>
<feature type="signal peptide" evidence="1">
    <location>
        <begin position="1"/>
        <end position="28"/>
    </location>
</feature>